<reference evidence="3 4" key="1">
    <citation type="submission" date="2019-01" db="EMBL/GenBank/DDBJ databases">
        <title>Nuclear Genome Assembly of the Microalgal Biofuel strain Nannochloropsis salina CCMP1776.</title>
        <authorList>
            <person name="Hovde B."/>
        </authorList>
    </citation>
    <scope>NUCLEOTIDE SEQUENCE [LARGE SCALE GENOMIC DNA]</scope>
    <source>
        <strain evidence="3 4">CCMP1776</strain>
    </source>
</reference>
<gene>
    <name evidence="3" type="ORF">NSK_005163</name>
</gene>
<feature type="region of interest" description="Disordered" evidence="1">
    <location>
        <begin position="133"/>
        <end position="161"/>
    </location>
</feature>
<comment type="caution">
    <text evidence="3">The sequence shown here is derived from an EMBL/GenBank/DDBJ whole genome shotgun (WGS) entry which is preliminary data.</text>
</comment>
<feature type="signal peptide" evidence="2">
    <location>
        <begin position="1"/>
        <end position="28"/>
    </location>
</feature>
<sequence length="161" mass="17204">MKKAFFALTRLHLRSLLVLVGLLQSIRALGPSAPPYCLPRTFPPVLFQQSPALSPPHSHASSSSSSSCSSRCPHDARRPSRLSQRKAPPAHLALRSGPLLDYDMVHVAGDVVAGFVGGAVGVMGTIMALEVKMRQEEEGGEEGEEGEEEAEEEEEEGVSSS</sequence>
<accession>A0A4D9CX33</accession>
<proteinExistence type="predicted"/>
<evidence type="ECO:0000313" key="4">
    <source>
        <dbReference type="Proteomes" id="UP000355283"/>
    </source>
</evidence>
<feature type="compositionally biased region" description="Low complexity" evidence="1">
    <location>
        <begin position="50"/>
        <end position="71"/>
    </location>
</feature>
<organism evidence="3 4">
    <name type="scientific">Nannochloropsis salina CCMP1776</name>
    <dbReference type="NCBI Taxonomy" id="1027361"/>
    <lineage>
        <taxon>Eukaryota</taxon>
        <taxon>Sar</taxon>
        <taxon>Stramenopiles</taxon>
        <taxon>Ochrophyta</taxon>
        <taxon>Eustigmatophyceae</taxon>
        <taxon>Eustigmatales</taxon>
        <taxon>Monodopsidaceae</taxon>
        <taxon>Microchloropsis</taxon>
        <taxon>Microchloropsis salina</taxon>
    </lineage>
</organism>
<keyword evidence="4" id="KW-1185">Reference proteome</keyword>
<feature type="compositionally biased region" description="Acidic residues" evidence="1">
    <location>
        <begin position="138"/>
        <end position="161"/>
    </location>
</feature>
<evidence type="ECO:0000256" key="1">
    <source>
        <dbReference type="SAM" id="MobiDB-lite"/>
    </source>
</evidence>
<name>A0A4D9CX33_9STRA</name>
<dbReference type="AlphaFoldDB" id="A0A4D9CX33"/>
<evidence type="ECO:0000256" key="2">
    <source>
        <dbReference type="SAM" id="SignalP"/>
    </source>
</evidence>
<feature type="region of interest" description="Disordered" evidence="1">
    <location>
        <begin position="49"/>
        <end position="89"/>
    </location>
</feature>
<protein>
    <submittedName>
        <fullName evidence="3">Uncharacterized protein</fullName>
    </submittedName>
</protein>
<dbReference type="Proteomes" id="UP000355283">
    <property type="component" value="Unassembled WGS sequence"/>
</dbReference>
<evidence type="ECO:0000313" key="3">
    <source>
        <dbReference type="EMBL" id="TFJ83516.1"/>
    </source>
</evidence>
<dbReference type="EMBL" id="SDOX01000027">
    <property type="protein sequence ID" value="TFJ83516.1"/>
    <property type="molecule type" value="Genomic_DNA"/>
</dbReference>
<keyword evidence="2" id="KW-0732">Signal</keyword>
<feature type="chain" id="PRO_5020026960" evidence="2">
    <location>
        <begin position="29"/>
        <end position="161"/>
    </location>
</feature>